<dbReference type="PROSITE" id="PS50928">
    <property type="entry name" value="ABC_TM1"/>
    <property type="match status" value="1"/>
</dbReference>
<evidence type="ECO:0000256" key="3">
    <source>
        <dbReference type="ARBA" id="ARBA00022475"/>
    </source>
</evidence>
<keyword evidence="5 7" id="KW-1133">Transmembrane helix</keyword>
<feature type="transmembrane region" description="Helical" evidence="7">
    <location>
        <begin position="81"/>
        <end position="101"/>
    </location>
</feature>
<keyword evidence="6 7" id="KW-0472">Membrane</keyword>
<feature type="transmembrane region" description="Helical" evidence="7">
    <location>
        <begin position="185"/>
        <end position="204"/>
    </location>
</feature>
<proteinExistence type="inferred from homology"/>
<dbReference type="RefSeq" id="WP_394632694.1">
    <property type="nucleotide sequence ID" value="NZ_JBIHSE010000002.1"/>
</dbReference>
<dbReference type="NCBIfam" id="TIGR01097">
    <property type="entry name" value="PhnE"/>
    <property type="match status" value="1"/>
</dbReference>
<name>A0ABW7JBU1_9VIBR</name>
<comment type="subcellular location">
    <subcellularLocation>
        <location evidence="1 7">Cell membrane</location>
        <topology evidence="1 7">Multi-pass membrane protein</topology>
    </subcellularLocation>
</comment>
<feature type="domain" description="ABC transmembrane type-1" evidence="8">
    <location>
        <begin position="75"/>
        <end position="258"/>
    </location>
</feature>
<evidence type="ECO:0000256" key="2">
    <source>
        <dbReference type="ARBA" id="ARBA00022448"/>
    </source>
</evidence>
<evidence type="ECO:0000259" key="8">
    <source>
        <dbReference type="PROSITE" id="PS50928"/>
    </source>
</evidence>
<dbReference type="InterPro" id="IPR005769">
    <property type="entry name" value="PhnE/PtxC"/>
</dbReference>
<dbReference type="Pfam" id="PF00528">
    <property type="entry name" value="BPD_transp_1"/>
    <property type="match status" value="1"/>
</dbReference>
<dbReference type="PANTHER" id="PTHR30043:SF1">
    <property type="entry name" value="ABC TRANSPORT SYSTEM PERMEASE PROTEIN P69"/>
    <property type="match status" value="1"/>
</dbReference>
<keyword evidence="10" id="KW-1185">Reference proteome</keyword>
<dbReference type="InterPro" id="IPR000515">
    <property type="entry name" value="MetI-like"/>
</dbReference>
<organism evidence="9 10">
    <name type="scientific">Vibrio jasicida</name>
    <dbReference type="NCBI Taxonomy" id="766224"/>
    <lineage>
        <taxon>Bacteria</taxon>
        <taxon>Pseudomonadati</taxon>
        <taxon>Pseudomonadota</taxon>
        <taxon>Gammaproteobacteria</taxon>
        <taxon>Vibrionales</taxon>
        <taxon>Vibrionaceae</taxon>
        <taxon>Vibrio</taxon>
    </lineage>
</organism>
<comment type="caution">
    <text evidence="9">The sequence shown here is derived from an EMBL/GenBank/DDBJ whole genome shotgun (WGS) entry which is preliminary data.</text>
</comment>
<dbReference type="PANTHER" id="PTHR30043">
    <property type="entry name" value="PHOSPHONATES TRANSPORT SYSTEM PERMEASE PROTEIN"/>
    <property type="match status" value="1"/>
</dbReference>
<keyword evidence="3" id="KW-1003">Cell membrane</keyword>
<keyword evidence="4 7" id="KW-0812">Transmembrane</keyword>
<evidence type="ECO:0000256" key="7">
    <source>
        <dbReference type="RuleBase" id="RU363032"/>
    </source>
</evidence>
<evidence type="ECO:0000256" key="5">
    <source>
        <dbReference type="ARBA" id="ARBA00022989"/>
    </source>
</evidence>
<evidence type="ECO:0000256" key="4">
    <source>
        <dbReference type="ARBA" id="ARBA00022692"/>
    </source>
</evidence>
<evidence type="ECO:0000313" key="9">
    <source>
        <dbReference type="EMBL" id="MFH0273653.1"/>
    </source>
</evidence>
<dbReference type="CDD" id="cd06261">
    <property type="entry name" value="TM_PBP2"/>
    <property type="match status" value="1"/>
</dbReference>
<feature type="transmembrane region" description="Helical" evidence="7">
    <location>
        <begin position="127"/>
        <end position="150"/>
    </location>
</feature>
<dbReference type="InterPro" id="IPR035906">
    <property type="entry name" value="MetI-like_sf"/>
</dbReference>
<dbReference type="Gene3D" id="1.10.3720.10">
    <property type="entry name" value="MetI-like"/>
    <property type="match status" value="1"/>
</dbReference>
<accession>A0ABW7JBU1</accession>
<gene>
    <name evidence="9" type="primary">phnE</name>
    <name evidence="9" type="ORF">ACGRHZ_20480</name>
</gene>
<sequence length="266" mass="28817">MKSSNLQFIAPPPKKGWWILIPIVAATYALLHWSAIGARMDVSSLMQGLPWIWDFLSRMLPPNLSYISDSLIDPAIQTVQIALWGTVLAVALALPASFLAAKNVTPNLAVYHFSRQVLNVLRGINELILALIFVAAVGLGPFAGVLALSLHGAGMVGKFFAEAIEEMDQGPIEAMKASGCSKLQIILFAVLPQVFPNWISVILYRLEANIRISAVLGMIGAGGIGFELMTSMKMFEYGDTAACVLVILGLVFSTDIMSAKLRQMIR</sequence>
<dbReference type="Proteomes" id="UP001607221">
    <property type="component" value="Unassembled WGS sequence"/>
</dbReference>
<dbReference type="SUPFAM" id="SSF161098">
    <property type="entry name" value="MetI-like"/>
    <property type="match status" value="1"/>
</dbReference>
<evidence type="ECO:0000256" key="1">
    <source>
        <dbReference type="ARBA" id="ARBA00004651"/>
    </source>
</evidence>
<evidence type="ECO:0000313" key="10">
    <source>
        <dbReference type="Proteomes" id="UP001607221"/>
    </source>
</evidence>
<feature type="transmembrane region" description="Helical" evidence="7">
    <location>
        <begin position="241"/>
        <end position="259"/>
    </location>
</feature>
<protein>
    <submittedName>
        <fullName evidence="9">Phosphonate ABC transporter, permease protein PhnE</fullName>
    </submittedName>
</protein>
<comment type="similarity">
    <text evidence="7">Belongs to the binding-protein-dependent transport system permease family.</text>
</comment>
<feature type="transmembrane region" description="Helical" evidence="7">
    <location>
        <begin position="16"/>
        <end position="36"/>
    </location>
</feature>
<reference evidence="9 10" key="1">
    <citation type="submission" date="2024-10" db="EMBL/GenBank/DDBJ databases">
        <authorList>
            <person name="Yibar A."/>
            <person name="Saticioglu I.B."/>
            <person name="Duman M."/>
            <person name="Ajmi N."/>
            <person name="Gurler F."/>
            <person name="Ay H."/>
            <person name="Onuk E."/>
            <person name="Guler S."/>
            <person name="Romalde J.L."/>
        </authorList>
    </citation>
    <scope>NUCLEOTIDE SEQUENCE [LARGE SCALE GENOMIC DNA]</scope>
    <source>
        <strain evidence="9 10">1-TCBS-A</strain>
    </source>
</reference>
<keyword evidence="2 7" id="KW-0813">Transport</keyword>
<feature type="transmembrane region" description="Helical" evidence="7">
    <location>
        <begin position="210"/>
        <end position="229"/>
    </location>
</feature>
<evidence type="ECO:0000256" key="6">
    <source>
        <dbReference type="ARBA" id="ARBA00023136"/>
    </source>
</evidence>
<dbReference type="EMBL" id="JBIHSE010000002">
    <property type="protein sequence ID" value="MFH0273653.1"/>
    <property type="molecule type" value="Genomic_DNA"/>
</dbReference>